<evidence type="ECO:0000256" key="6">
    <source>
        <dbReference type="ARBA" id="ARBA00022840"/>
    </source>
</evidence>
<dbReference type="GO" id="GO:0005829">
    <property type="term" value="C:cytosol"/>
    <property type="evidence" value="ECO:0007669"/>
    <property type="project" value="TreeGrafter"/>
</dbReference>
<keyword evidence="3" id="KW-0808">Transferase</keyword>
<dbReference type="EMBL" id="CCRH01000027">
    <property type="protein sequence ID" value="CDZ41069.1"/>
    <property type="molecule type" value="Genomic_DNA"/>
</dbReference>
<protein>
    <recommendedName>
        <fullName evidence="2">aspartate kinase</fullName>
        <ecNumber evidence="2">2.7.2.4</ecNumber>
    </recommendedName>
</protein>
<keyword evidence="4" id="KW-0547">Nucleotide-binding</keyword>
<proteinExistence type="inferred from homology"/>
<dbReference type="PANTHER" id="PTHR21499:SF3">
    <property type="entry name" value="ASPARTOKINASE"/>
    <property type="match status" value="1"/>
</dbReference>
<dbReference type="AlphaFoldDB" id="A0A0T7H1N2"/>
<dbReference type="GO" id="GO:0009090">
    <property type="term" value="P:homoserine biosynthetic process"/>
    <property type="evidence" value="ECO:0007669"/>
    <property type="project" value="TreeGrafter"/>
</dbReference>
<accession>A0A0T7H1N2</accession>
<evidence type="ECO:0000313" key="11">
    <source>
        <dbReference type="Proteomes" id="UP000039660"/>
    </source>
</evidence>
<evidence type="ECO:0000256" key="4">
    <source>
        <dbReference type="ARBA" id="ARBA00022741"/>
    </source>
</evidence>
<dbReference type="Gene3D" id="3.40.1160.10">
    <property type="entry name" value="Acetylglutamate kinase-like"/>
    <property type="match status" value="1"/>
</dbReference>
<dbReference type="GO" id="GO:0004072">
    <property type="term" value="F:aspartate kinase activity"/>
    <property type="evidence" value="ECO:0007669"/>
    <property type="project" value="UniProtKB-EC"/>
</dbReference>
<dbReference type="GO" id="GO:0005524">
    <property type="term" value="F:ATP binding"/>
    <property type="evidence" value="ECO:0007669"/>
    <property type="project" value="UniProtKB-KW"/>
</dbReference>
<evidence type="ECO:0000256" key="7">
    <source>
        <dbReference type="ARBA" id="ARBA00047872"/>
    </source>
</evidence>
<dbReference type="PANTHER" id="PTHR21499">
    <property type="entry name" value="ASPARTATE KINASE"/>
    <property type="match status" value="1"/>
</dbReference>
<name>A0A0T7H1N2_NEOGA</name>
<dbReference type="SUPFAM" id="SSF53633">
    <property type="entry name" value="Carbamate kinase-like"/>
    <property type="match status" value="1"/>
</dbReference>
<sequence>MREVNQEAPPSNRDSAVATGEMLSGCLLEAAVSRLRLSVTSLNGYTLGIRTNSDFGRASIESVNPTPVANALQEHDIVIAAGGQAIERSGKLTFLGRNSSDLTAVALASTLDIDTCEIYSDVPGVYTADPYIVQGAKLIPEICYSTIAQMSRHGAKVLHYRAVDYAEKHNITIFCKSLTNGRAVTGTAITERGKAGTVTVARDIAALLMASPEERDVLSGVLNRDDINAFCIDENEGPYLCIMTDIDFAMQLIARTGINPVSVVSKAAVTELCDTTLRLYLDDDYERAITRARRIHERLYPGKAGDCLD</sequence>
<dbReference type="EMBL" id="CCRK01000016">
    <property type="protein sequence ID" value="CDZ53451.1"/>
    <property type="molecule type" value="Genomic_DNA"/>
</dbReference>
<evidence type="ECO:0000313" key="9">
    <source>
        <dbReference type="EMBL" id="CDZ41069.1"/>
    </source>
</evidence>
<dbReference type="GO" id="GO:0009089">
    <property type="term" value="P:lysine biosynthetic process via diaminopimelate"/>
    <property type="evidence" value="ECO:0007669"/>
    <property type="project" value="TreeGrafter"/>
</dbReference>
<organism evidence="10 11">
    <name type="scientific">Neorhizobium galegae bv. officinalis</name>
    <dbReference type="NCBI Taxonomy" id="323656"/>
    <lineage>
        <taxon>Bacteria</taxon>
        <taxon>Pseudomonadati</taxon>
        <taxon>Pseudomonadota</taxon>
        <taxon>Alphaproteobacteria</taxon>
        <taxon>Hyphomicrobiales</taxon>
        <taxon>Rhizobiaceae</taxon>
        <taxon>Rhizobium/Agrobacterium group</taxon>
        <taxon>Neorhizobium</taxon>
    </lineage>
</organism>
<reference evidence="11 12" key="1">
    <citation type="submission" date="2014-08" db="EMBL/GenBank/DDBJ databases">
        <authorList>
            <person name="Chen Y.-H."/>
        </authorList>
    </citation>
    <scope>NUCLEOTIDE SEQUENCE [LARGE SCALE GENOMIC DNA]</scope>
</reference>
<dbReference type="Proteomes" id="UP000039660">
    <property type="component" value="Unassembled WGS sequence"/>
</dbReference>
<evidence type="ECO:0000313" key="12">
    <source>
        <dbReference type="Proteomes" id="UP000046176"/>
    </source>
</evidence>
<dbReference type="InterPro" id="IPR001048">
    <property type="entry name" value="Asp/Glu/Uridylate_kinase"/>
</dbReference>
<comment type="catalytic activity">
    <reaction evidence="7">
        <text>L-aspartate + ATP = 4-phospho-L-aspartate + ADP</text>
        <dbReference type="Rhea" id="RHEA:23776"/>
        <dbReference type="ChEBI" id="CHEBI:29991"/>
        <dbReference type="ChEBI" id="CHEBI:30616"/>
        <dbReference type="ChEBI" id="CHEBI:57535"/>
        <dbReference type="ChEBI" id="CHEBI:456216"/>
        <dbReference type="EC" id="2.7.2.4"/>
    </reaction>
</comment>
<evidence type="ECO:0000256" key="2">
    <source>
        <dbReference type="ARBA" id="ARBA00013059"/>
    </source>
</evidence>
<comment type="similarity">
    <text evidence="1">Belongs to the aspartokinase family.</text>
</comment>
<keyword evidence="6" id="KW-0067">ATP-binding</keyword>
<evidence type="ECO:0000256" key="3">
    <source>
        <dbReference type="ARBA" id="ARBA00022679"/>
    </source>
</evidence>
<dbReference type="EC" id="2.7.2.4" evidence="2"/>
<dbReference type="Proteomes" id="UP000046176">
    <property type="component" value="Unassembled WGS sequence"/>
</dbReference>
<feature type="domain" description="Aspartate/glutamate/uridylate kinase" evidence="8">
    <location>
        <begin position="12"/>
        <end position="176"/>
    </location>
</feature>
<evidence type="ECO:0000259" key="8">
    <source>
        <dbReference type="Pfam" id="PF00696"/>
    </source>
</evidence>
<dbReference type="InterPro" id="IPR036393">
    <property type="entry name" value="AceGlu_kinase-like_sf"/>
</dbReference>
<dbReference type="Pfam" id="PF00696">
    <property type="entry name" value="AA_kinase"/>
    <property type="match status" value="1"/>
</dbReference>
<evidence type="ECO:0000256" key="1">
    <source>
        <dbReference type="ARBA" id="ARBA00010122"/>
    </source>
</evidence>
<evidence type="ECO:0000256" key="5">
    <source>
        <dbReference type="ARBA" id="ARBA00022777"/>
    </source>
</evidence>
<keyword evidence="5 10" id="KW-0418">Kinase</keyword>
<gene>
    <name evidence="9" type="ORF">NGAL_HAMBI1145_57010</name>
    <name evidence="10" type="ORF">NGAL_HAMBI1189_49960</name>
</gene>
<evidence type="ECO:0000313" key="10">
    <source>
        <dbReference type="EMBL" id="CDZ53451.1"/>
    </source>
</evidence>